<dbReference type="AlphaFoldDB" id="A0A923M7A4"/>
<dbReference type="SUPFAM" id="SSF55961">
    <property type="entry name" value="Bet v1-like"/>
    <property type="match status" value="1"/>
</dbReference>
<dbReference type="Gene3D" id="3.30.530.20">
    <property type="match status" value="1"/>
</dbReference>
<dbReference type="InterPro" id="IPR023393">
    <property type="entry name" value="START-like_dom_sf"/>
</dbReference>
<dbReference type="RefSeq" id="WP_187081165.1">
    <property type="nucleotide sequence ID" value="NZ_JACORU010000003.1"/>
</dbReference>
<name>A0A923M7A4_9BURK</name>
<reference evidence="3" key="1">
    <citation type="submission" date="2020-08" db="EMBL/GenBank/DDBJ databases">
        <title>Ramlibacter sp. GTP1 16S ribosomal RNA gene genome sequencing and assembly.</title>
        <authorList>
            <person name="Kang M."/>
        </authorList>
    </citation>
    <scope>NUCLEOTIDE SEQUENCE</scope>
    <source>
        <strain evidence="3">GTP1</strain>
    </source>
</reference>
<evidence type="ECO:0000256" key="1">
    <source>
        <dbReference type="ARBA" id="ARBA00006817"/>
    </source>
</evidence>
<dbReference type="Pfam" id="PF08327">
    <property type="entry name" value="AHSA1"/>
    <property type="match status" value="1"/>
</dbReference>
<evidence type="ECO:0000313" key="4">
    <source>
        <dbReference type="Proteomes" id="UP000596827"/>
    </source>
</evidence>
<protein>
    <submittedName>
        <fullName evidence="3">SRPBCC domain-containing protein</fullName>
    </submittedName>
</protein>
<keyword evidence="4" id="KW-1185">Reference proteome</keyword>
<proteinExistence type="inferred from homology"/>
<comment type="caution">
    <text evidence="3">The sequence shown here is derived from an EMBL/GenBank/DDBJ whole genome shotgun (WGS) entry which is preliminary data.</text>
</comment>
<organism evidence="3 4">
    <name type="scientific">Ramlibacter albus</name>
    <dbReference type="NCBI Taxonomy" id="2079448"/>
    <lineage>
        <taxon>Bacteria</taxon>
        <taxon>Pseudomonadati</taxon>
        <taxon>Pseudomonadota</taxon>
        <taxon>Betaproteobacteria</taxon>
        <taxon>Burkholderiales</taxon>
        <taxon>Comamonadaceae</taxon>
        <taxon>Ramlibacter</taxon>
    </lineage>
</organism>
<evidence type="ECO:0000259" key="2">
    <source>
        <dbReference type="Pfam" id="PF08327"/>
    </source>
</evidence>
<sequence>MGDPRDIVSTRVVPFTREQVFAAIADGKRCERWWGPAGFTNDFQVHEFREGGAWRHVMTGPDGKTYRNQSRFLEIVKPSRVVVEVNAPHFVLTMDLAEEGAGTRITWQQRFENAQVRDQFAPVCVPANEQNFDRLEAELRYHA</sequence>
<accession>A0A923M7A4</accession>
<feature type="domain" description="Activator of Hsp90 ATPase homologue 1/2-like C-terminal" evidence="2">
    <location>
        <begin position="16"/>
        <end position="139"/>
    </location>
</feature>
<gene>
    <name evidence="3" type="ORF">H8R02_09485</name>
</gene>
<dbReference type="Proteomes" id="UP000596827">
    <property type="component" value="Unassembled WGS sequence"/>
</dbReference>
<dbReference type="EMBL" id="JACORU010000003">
    <property type="protein sequence ID" value="MBC5764680.1"/>
    <property type="molecule type" value="Genomic_DNA"/>
</dbReference>
<evidence type="ECO:0000313" key="3">
    <source>
        <dbReference type="EMBL" id="MBC5764680.1"/>
    </source>
</evidence>
<dbReference type="InterPro" id="IPR013538">
    <property type="entry name" value="ASHA1/2-like_C"/>
</dbReference>
<comment type="similarity">
    <text evidence="1">Belongs to the AHA1 family.</text>
</comment>